<dbReference type="RefSeq" id="WP_376773673.1">
    <property type="nucleotide sequence ID" value="NZ_JACHJT010000001.1"/>
</dbReference>
<evidence type="ECO:0000256" key="1">
    <source>
        <dbReference type="SAM" id="Phobius"/>
    </source>
</evidence>
<keyword evidence="4" id="KW-1185">Reference proteome</keyword>
<keyword evidence="1" id="KW-0472">Membrane</keyword>
<keyword evidence="1" id="KW-1133">Transmembrane helix</keyword>
<evidence type="ECO:0000313" key="3">
    <source>
        <dbReference type="EMBL" id="MBB4933878.1"/>
    </source>
</evidence>
<comment type="caution">
    <text evidence="3">The sequence shown here is derived from an EMBL/GenBank/DDBJ whole genome shotgun (WGS) entry which is preliminary data.</text>
</comment>
<reference evidence="3 4" key="1">
    <citation type="submission" date="2020-08" db="EMBL/GenBank/DDBJ databases">
        <title>Sequencing the genomes of 1000 actinobacteria strains.</title>
        <authorList>
            <person name="Klenk H.-P."/>
        </authorList>
    </citation>
    <scope>NUCLEOTIDE SEQUENCE [LARGE SCALE GENOMIC DNA]</scope>
    <source>
        <strain evidence="3 4">DSM 102030</strain>
    </source>
</reference>
<sequence>MTAPLSSAVPLAAAAPAIVDRDEGVRHARDELSDRIYQNAEPGLVERILIRVGEWVDWLSQQVSNALPGGSLVLGLLLGLLLALLAGLLVYARPARRAKRRRAVFAADSPRTAADHRTAAEEHAAAGEYAEAIRERLRAITRDLEERAIITPRPGRTATELATDASAALPARREALHRAAALFNDVVYGDRPATADDAHLLRELDDQLRVTQPVGNGGSTA</sequence>
<gene>
    <name evidence="3" type="ORF">F4561_004698</name>
</gene>
<accession>A0A7W7RLR3</accession>
<evidence type="ECO:0000259" key="2">
    <source>
        <dbReference type="Pfam" id="PF13559"/>
    </source>
</evidence>
<organism evidence="3 4">
    <name type="scientific">Lipingzhangella halophila</name>
    <dbReference type="NCBI Taxonomy" id="1783352"/>
    <lineage>
        <taxon>Bacteria</taxon>
        <taxon>Bacillati</taxon>
        <taxon>Actinomycetota</taxon>
        <taxon>Actinomycetes</taxon>
        <taxon>Streptosporangiales</taxon>
        <taxon>Nocardiopsidaceae</taxon>
        <taxon>Lipingzhangella</taxon>
    </lineage>
</organism>
<dbReference type="EMBL" id="JACHJT010000001">
    <property type="protein sequence ID" value="MBB4933878.1"/>
    <property type="molecule type" value="Genomic_DNA"/>
</dbReference>
<dbReference type="AlphaFoldDB" id="A0A7W7RLR3"/>
<proteinExistence type="predicted"/>
<dbReference type="Pfam" id="PF13559">
    <property type="entry name" value="DUF4129"/>
    <property type="match status" value="1"/>
</dbReference>
<dbReference type="Proteomes" id="UP000523007">
    <property type="component" value="Unassembled WGS sequence"/>
</dbReference>
<feature type="domain" description="Protein-glutamine gamma-glutamyltransferase-like C-terminal" evidence="2">
    <location>
        <begin position="137"/>
        <end position="205"/>
    </location>
</feature>
<feature type="transmembrane region" description="Helical" evidence="1">
    <location>
        <begin position="72"/>
        <end position="92"/>
    </location>
</feature>
<dbReference type="InterPro" id="IPR025403">
    <property type="entry name" value="TgpA-like_C"/>
</dbReference>
<evidence type="ECO:0000313" key="4">
    <source>
        <dbReference type="Proteomes" id="UP000523007"/>
    </source>
</evidence>
<name>A0A7W7RLR3_9ACTN</name>
<keyword evidence="1" id="KW-0812">Transmembrane</keyword>
<protein>
    <recommendedName>
        <fullName evidence="2">Protein-glutamine gamma-glutamyltransferase-like C-terminal domain-containing protein</fullName>
    </recommendedName>
</protein>